<organism evidence="1 2">
    <name type="scientific">Vibrio splendidus</name>
    <dbReference type="NCBI Taxonomy" id="29497"/>
    <lineage>
        <taxon>Bacteria</taxon>
        <taxon>Pseudomonadati</taxon>
        <taxon>Pseudomonadota</taxon>
        <taxon>Gammaproteobacteria</taxon>
        <taxon>Vibrionales</taxon>
        <taxon>Vibrionaceae</taxon>
        <taxon>Vibrio</taxon>
    </lineage>
</organism>
<gene>
    <name evidence="1" type="ORF">BCV19_02930</name>
</gene>
<dbReference type="AlphaFoldDB" id="A0A2N7CJ32"/>
<dbReference type="Proteomes" id="UP000235405">
    <property type="component" value="Unassembled WGS sequence"/>
</dbReference>
<dbReference type="RefSeq" id="WP_102481838.1">
    <property type="nucleotide sequence ID" value="NZ_MCSW01000047.1"/>
</dbReference>
<protein>
    <submittedName>
        <fullName evidence="1">Uncharacterized protein</fullName>
    </submittedName>
</protein>
<name>A0A2N7CJ32_VIBSP</name>
<accession>A0A2N7CJ32</accession>
<reference evidence="2" key="1">
    <citation type="submission" date="2016-07" db="EMBL/GenBank/DDBJ databases">
        <title>Nontailed viruses are major unrecognized killers of bacteria in the ocean.</title>
        <authorList>
            <person name="Kauffman K."/>
            <person name="Hussain F."/>
            <person name="Yang J."/>
            <person name="Arevalo P."/>
            <person name="Brown J."/>
            <person name="Cutler M."/>
            <person name="Kelly L."/>
            <person name="Polz M.F."/>
        </authorList>
    </citation>
    <scope>NUCLEOTIDE SEQUENCE [LARGE SCALE GENOMIC DNA]</scope>
    <source>
        <strain evidence="2">10N.286.54.F3</strain>
    </source>
</reference>
<comment type="caution">
    <text evidence="1">The sequence shown here is derived from an EMBL/GenBank/DDBJ whole genome shotgun (WGS) entry which is preliminary data.</text>
</comment>
<evidence type="ECO:0000313" key="1">
    <source>
        <dbReference type="EMBL" id="PMF30990.1"/>
    </source>
</evidence>
<evidence type="ECO:0000313" key="2">
    <source>
        <dbReference type="Proteomes" id="UP000235405"/>
    </source>
</evidence>
<proteinExistence type="predicted"/>
<dbReference type="EMBL" id="MCSW01000047">
    <property type="protein sequence ID" value="PMF30990.1"/>
    <property type="molecule type" value="Genomic_DNA"/>
</dbReference>
<sequence length="75" mass="8763">MPIYDVTYLFCGPKARMRSKQRQFDMANLQGAKLAALSHLPKNRCDVRICSPQGQLLSILKHRDELVIKWFDWTN</sequence>